<accession>A0ABV0EQ57</accession>
<dbReference type="SMART" id="SM00862">
    <property type="entry name" value="Trans_reg_C"/>
    <property type="match status" value="1"/>
</dbReference>
<dbReference type="InterPro" id="IPR036388">
    <property type="entry name" value="WH-like_DNA-bd_sf"/>
</dbReference>
<dbReference type="InterPro" id="IPR001867">
    <property type="entry name" value="OmpR/PhoB-type_DNA-bd"/>
</dbReference>
<dbReference type="PANTHER" id="PTHR48111">
    <property type="entry name" value="REGULATOR OF RPOS"/>
    <property type="match status" value="1"/>
</dbReference>
<dbReference type="SUPFAM" id="SSF52172">
    <property type="entry name" value="CheY-like"/>
    <property type="match status" value="1"/>
</dbReference>
<keyword evidence="3" id="KW-0805">Transcription regulation</keyword>
<dbReference type="InterPro" id="IPR039420">
    <property type="entry name" value="WalR-like"/>
</dbReference>
<dbReference type="Gene3D" id="1.10.10.10">
    <property type="entry name" value="Winged helix-like DNA-binding domain superfamily/Winged helix DNA-binding domain"/>
    <property type="match status" value="1"/>
</dbReference>
<dbReference type="CDD" id="cd00383">
    <property type="entry name" value="trans_reg_C"/>
    <property type="match status" value="1"/>
</dbReference>
<evidence type="ECO:0000256" key="7">
    <source>
        <dbReference type="PROSITE-ProRule" id="PRU01091"/>
    </source>
</evidence>
<dbReference type="CDD" id="cd17574">
    <property type="entry name" value="REC_OmpR"/>
    <property type="match status" value="1"/>
</dbReference>
<feature type="DNA-binding region" description="OmpR/PhoB-type" evidence="7">
    <location>
        <begin position="126"/>
        <end position="224"/>
    </location>
</feature>
<dbReference type="Gene3D" id="6.10.250.690">
    <property type="match status" value="1"/>
</dbReference>
<name>A0ABV0EQ57_9ENTE</name>
<evidence type="ECO:0000313" key="10">
    <source>
        <dbReference type="EMBL" id="MEO1770681.1"/>
    </source>
</evidence>
<evidence type="ECO:0000256" key="2">
    <source>
        <dbReference type="ARBA" id="ARBA00023012"/>
    </source>
</evidence>
<organism evidence="10 11">
    <name type="scientific">Candidatus Enterococcus ferrettii</name>
    <dbReference type="NCBI Taxonomy" id="2815324"/>
    <lineage>
        <taxon>Bacteria</taxon>
        <taxon>Bacillati</taxon>
        <taxon>Bacillota</taxon>
        <taxon>Bacilli</taxon>
        <taxon>Lactobacillales</taxon>
        <taxon>Enterococcaceae</taxon>
        <taxon>Enterococcus</taxon>
    </lineage>
</organism>
<feature type="domain" description="Response regulatory" evidence="8">
    <location>
        <begin position="4"/>
        <end position="116"/>
    </location>
</feature>
<keyword evidence="11" id="KW-1185">Reference proteome</keyword>
<feature type="domain" description="OmpR/PhoB-type" evidence="9">
    <location>
        <begin position="126"/>
        <end position="224"/>
    </location>
</feature>
<evidence type="ECO:0000256" key="5">
    <source>
        <dbReference type="ARBA" id="ARBA00023163"/>
    </source>
</evidence>
<dbReference type="RefSeq" id="WP_207703519.1">
    <property type="nucleotide sequence ID" value="NZ_JAFREL020000002.1"/>
</dbReference>
<dbReference type="SMART" id="SM00448">
    <property type="entry name" value="REC"/>
    <property type="match status" value="1"/>
</dbReference>
<dbReference type="Proteomes" id="UP000664357">
    <property type="component" value="Unassembled WGS sequence"/>
</dbReference>
<feature type="modified residue" description="4-aspartylphosphate" evidence="6">
    <location>
        <position position="52"/>
    </location>
</feature>
<comment type="caution">
    <text evidence="10">The sequence shown here is derived from an EMBL/GenBank/DDBJ whole genome shotgun (WGS) entry which is preliminary data.</text>
</comment>
<dbReference type="PROSITE" id="PS51755">
    <property type="entry name" value="OMPR_PHOB"/>
    <property type="match status" value="1"/>
</dbReference>
<evidence type="ECO:0000259" key="8">
    <source>
        <dbReference type="PROSITE" id="PS50110"/>
    </source>
</evidence>
<evidence type="ECO:0000256" key="1">
    <source>
        <dbReference type="ARBA" id="ARBA00022553"/>
    </source>
</evidence>
<dbReference type="EMBL" id="JAFREL020000002">
    <property type="protein sequence ID" value="MEO1770681.1"/>
    <property type="molecule type" value="Genomic_DNA"/>
</dbReference>
<reference evidence="10 11" key="1">
    <citation type="submission" date="2021-03" db="EMBL/GenBank/DDBJ databases">
        <authorList>
            <person name="Gilmore M.S."/>
            <person name="Schwartzman J."/>
            <person name="Van Tyne D."/>
            <person name="Martin M."/>
            <person name="Earl A.M."/>
            <person name="Manson A.L."/>
            <person name="Straub T."/>
            <person name="Salamzade R."/>
            <person name="Saavedra J."/>
            <person name="Lebreton F."/>
            <person name="Prichula J."/>
            <person name="Schaufler K."/>
            <person name="Gaca A."/>
            <person name="Sgardioli B."/>
            <person name="Wagenaar J."/>
            <person name="Strong T."/>
        </authorList>
    </citation>
    <scope>NUCLEOTIDE SEQUENCE [LARGE SCALE GENOMIC DNA]</scope>
    <source>
        <strain evidence="10 11">665A</strain>
    </source>
</reference>
<keyword evidence="4 7" id="KW-0238">DNA-binding</keyword>
<dbReference type="InterPro" id="IPR011006">
    <property type="entry name" value="CheY-like_superfamily"/>
</dbReference>
<dbReference type="PANTHER" id="PTHR48111:SF2">
    <property type="entry name" value="RESPONSE REGULATOR SAER"/>
    <property type="match status" value="1"/>
</dbReference>
<dbReference type="PROSITE" id="PS50110">
    <property type="entry name" value="RESPONSE_REGULATORY"/>
    <property type="match status" value="1"/>
</dbReference>
<keyword evidence="5" id="KW-0804">Transcription</keyword>
<dbReference type="Gene3D" id="3.40.50.2300">
    <property type="match status" value="1"/>
</dbReference>
<dbReference type="InterPro" id="IPR001789">
    <property type="entry name" value="Sig_transdc_resp-reg_receiver"/>
</dbReference>
<protein>
    <submittedName>
        <fullName evidence="10">Two-component system, OmpR family, lantibiotic biosynthesis response regulator NisR/SpaR</fullName>
    </submittedName>
</protein>
<reference evidence="10 11" key="2">
    <citation type="submission" date="2024-02" db="EMBL/GenBank/DDBJ databases">
        <title>The Genome Sequence of Enterococcus sp. DIV0159.</title>
        <authorList>
            <person name="Earl A."/>
            <person name="Manson A."/>
            <person name="Gilmore M."/>
            <person name="Sanders J."/>
            <person name="Shea T."/>
            <person name="Howe W."/>
            <person name="Livny J."/>
            <person name="Cuomo C."/>
            <person name="Neafsey D."/>
            <person name="Birren B."/>
        </authorList>
    </citation>
    <scope>NUCLEOTIDE SEQUENCE [LARGE SCALE GENOMIC DNA]</scope>
    <source>
        <strain evidence="10 11">665A</strain>
    </source>
</reference>
<evidence type="ECO:0000256" key="6">
    <source>
        <dbReference type="PROSITE-ProRule" id="PRU00169"/>
    </source>
</evidence>
<evidence type="ECO:0000313" key="11">
    <source>
        <dbReference type="Proteomes" id="UP000664357"/>
    </source>
</evidence>
<dbReference type="Pfam" id="PF00072">
    <property type="entry name" value="Response_reg"/>
    <property type="match status" value="1"/>
</dbReference>
<proteinExistence type="predicted"/>
<gene>
    <name evidence="10" type="ORF">JZO67_002634</name>
</gene>
<sequence>MTKSLLIVDDETELLDTLKDFFELSDYLVYTADNIHQAERLLAAEPDLILLDVSMPDIDGITFCRKIRSFVGCPIIFLSAKIDESSRLAGLMAGGDDYLLKPFSLKELGMRVAAHLRREERKKLQQSVSFFGELVVEYDQKQLFAKEQQVPLTKTEFTIVELLAKHPGVIFDREQIYEKIWGFDKDGDSSIITEHIRRIRTKVKKLTTQECIHTVWGLGYKWIG</sequence>
<keyword evidence="2" id="KW-0902">Two-component regulatory system</keyword>
<dbReference type="Pfam" id="PF00486">
    <property type="entry name" value="Trans_reg_C"/>
    <property type="match status" value="1"/>
</dbReference>
<keyword evidence="1 6" id="KW-0597">Phosphoprotein</keyword>
<evidence type="ECO:0000256" key="4">
    <source>
        <dbReference type="ARBA" id="ARBA00023125"/>
    </source>
</evidence>
<evidence type="ECO:0000256" key="3">
    <source>
        <dbReference type="ARBA" id="ARBA00023015"/>
    </source>
</evidence>
<evidence type="ECO:0000259" key="9">
    <source>
        <dbReference type="PROSITE" id="PS51755"/>
    </source>
</evidence>